<gene>
    <name evidence="1" type="ORF">B4102_1729</name>
</gene>
<evidence type="ECO:0000313" key="1">
    <source>
        <dbReference type="EMBL" id="KYD10943.1"/>
    </source>
</evidence>
<dbReference type="EMBL" id="LQYN01000011">
    <property type="protein sequence ID" value="KYD10943.1"/>
    <property type="molecule type" value="Genomic_DNA"/>
</dbReference>
<organism evidence="1 2">
    <name type="scientific">Heyndrickxia sporothermodurans</name>
    <dbReference type="NCBI Taxonomy" id="46224"/>
    <lineage>
        <taxon>Bacteria</taxon>
        <taxon>Bacillati</taxon>
        <taxon>Bacillota</taxon>
        <taxon>Bacilli</taxon>
        <taxon>Bacillales</taxon>
        <taxon>Bacillaceae</taxon>
        <taxon>Heyndrickxia</taxon>
    </lineage>
</organism>
<protein>
    <submittedName>
        <fullName evidence="1">Uncharacterized protein</fullName>
    </submittedName>
</protein>
<keyword evidence="2" id="KW-1185">Reference proteome</keyword>
<dbReference type="PATRIC" id="fig|46224.3.peg.786"/>
<sequence>MVFLFILKNFKNNVYKTIHFGYTYLRKQNILEKGGRLL</sequence>
<dbReference type="AlphaFoldDB" id="A0A150LF01"/>
<accession>A0A150LF01</accession>
<name>A0A150LF01_9BACI</name>
<dbReference type="STRING" id="46224.B4102_1729"/>
<reference evidence="1 2" key="1">
    <citation type="submission" date="2016-01" db="EMBL/GenBank/DDBJ databases">
        <title>Genome Sequences of Twelve Sporeforming Bacillus Species Isolated from Foods.</title>
        <authorList>
            <person name="Berendsen E.M."/>
            <person name="Wells-Bennik M.H."/>
            <person name="Krawcyk A.O."/>
            <person name="De Jong A."/>
            <person name="Holsappel S."/>
            <person name="Eijlander R.T."/>
            <person name="Kuipers O.P."/>
        </authorList>
    </citation>
    <scope>NUCLEOTIDE SEQUENCE [LARGE SCALE GENOMIC DNA]</scope>
    <source>
        <strain evidence="1 2">B4102</strain>
    </source>
</reference>
<proteinExistence type="predicted"/>
<comment type="caution">
    <text evidence="1">The sequence shown here is derived from an EMBL/GenBank/DDBJ whole genome shotgun (WGS) entry which is preliminary data.</text>
</comment>
<dbReference type="Proteomes" id="UP000075666">
    <property type="component" value="Unassembled WGS sequence"/>
</dbReference>
<evidence type="ECO:0000313" key="2">
    <source>
        <dbReference type="Proteomes" id="UP000075666"/>
    </source>
</evidence>